<reference evidence="7" key="1">
    <citation type="journal article" date="2016" name="Insect Biochem. Mol. Biol.">
        <title>Multifaceted biological insights from a draft genome sequence of the tobacco hornworm moth, Manduca sexta.</title>
        <authorList>
            <person name="Kanost M.R."/>
            <person name="Arrese E.L."/>
            <person name="Cao X."/>
            <person name="Chen Y.R."/>
            <person name="Chellapilla S."/>
            <person name="Goldsmith M.R."/>
            <person name="Grosse-Wilde E."/>
            <person name="Heckel D.G."/>
            <person name="Herndon N."/>
            <person name="Jiang H."/>
            <person name="Papanicolaou A."/>
            <person name="Qu J."/>
            <person name="Soulages J.L."/>
            <person name="Vogel H."/>
            <person name="Walters J."/>
            <person name="Waterhouse R.M."/>
            <person name="Ahn S.J."/>
            <person name="Almeida F.C."/>
            <person name="An C."/>
            <person name="Aqrawi P."/>
            <person name="Bretschneider A."/>
            <person name="Bryant W.B."/>
            <person name="Bucks S."/>
            <person name="Chao H."/>
            <person name="Chevignon G."/>
            <person name="Christen J.M."/>
            <person name="Clarke D.F."/>
            <person name="Dittmer N.T."/>
            <person name="Ferguson L.C.F."/>
            <person name="Garavelou S."/>
            <person name="Gordon K.H.J."/>
            <person name="Gunaratna R.T."/>
            <person name="Han Y."/>
            <person name="Hauser F."/>
            <person name="He Y."/>
            <person name="Heidel-Fischer H."/>
            <person name="Hirsh A."/>
            <person name="Hu Y."/>
            <person name="Jiang H."/>
            <person name="Kalra D."/>
            <person name="Klinner C."/>
            <person name="Konig C."/>
            <person name="Kovar C."/>
            <person name="Kroll A.R."/>
            <person name="Kuwar S.S."/>
            <person name="Lee S.L."/>
            <person name="Lehman R."/>
            <person name="Li K."/>
            <person name="Li Z."/>
            <person name="Liang H."/>
            <person name="Lovelace S."/>
            <person name="Lu Z."/>
            <person name="Mansfield J.H."/>
            <person name="McCulloch K.J."/>
            <person name="Mathew T."/>
            <person name="Morton B."/>
            <person name="Muzny D.M."/>
            <person name="Neunemann D."/>
            <person name="Ongeri F."/>
            <person name="Pauchet Y."/>
            <person name="Pu L.L."/>
            <person name="Pyrousis I."/>
            <person name="Rao X.J."/>
            <person name="Redding A."/>
            <person name="Roesel C."/>
            <person name="Sanchez-Gracia A."/>
            <person name="Schaack S."/>
            <person name="Shukla A."/>
            <person name="Tetreau G."/>
            <person name="Wang Y."/>
            <person name="Xiong G.H."/>
            <person name="Traut W."/>
            <person name="Walsh T.K."/>
            <person name="Worley K.C."/>
            <person name="Wu D."/>
            <person name="Wu W."/>
            <person name="Wu Y.Q."/>
            <person name="Zhang X."/>
            <person name="Zou Z."/>
            <person name="Zucker H."/>
            <person name="Briscoe A.D."/>
            <person name="Burmester T."/>
            <person name="Clem R.J."/>
            <person name="Feyereisen R."/>
            <person name="Grimmelikhuijzen C.J.P."/>
            <person name="Hamodrakas S.J."/>
            <person name="Hansson B.S."/>
            <person name="Huguet E."/>
            <person name="Jermiin L.S."/>
            <person name="Lan Q."/>
            <person name="Lehman H.K."/>
            <person name="Lorenzen M."/>
            <person name="Merzendorfer H."/>
            <person name="Michalopoulos I."/>
            <person name="Morton D.B."/>
            <person name="Muthukrishnan S."/>
            <person name="Oakeshott J.G."/>
            <person name="Palmer W."/>
            <person name="Park Y."/>
            <person name="Passarelli A.L."/>
            <person name="Rozas J."/>
            <person name="Schwartz L.M."/>
            <person name="Smith W."/>
            <person name="Southgate A."/>
            <person name="Vilcinskas A."/>
            <person name="Vogt R."/>
            <person name="Wang P."/>
            <person name="Werren J."/>
            <person name="Yu X.Q."/>
            <person name="Zhou J.J."/>
            <person name="Brown S.J."/>
            <person name="Scherer S.E."/>
            <person name="Richards S."/>
            <person name="Blissard G.W."/>
        </authorList>
    </citation>
    <scope>NUCLEOTIDE SEQUENCE</scope>
</reference>
<dbReference type="InterPro" id="IPR020846">
    <property type="entry name" value="MFS_dom"/>
</dbReference>
<feature type="transmembrane region" description="Helical" evidence="5">
    <location>
        <begin position="441"/>
        <end position="462"/>
    </location>
</feature>
<evidence type="ECO:0000256" key="3">
    <source>
        <dbReference type="ARBA" id="ARBA00022989"/>
    </source>
</evidence>
<evidence type="ECO:0000256" key="2">
    <source>
        <dbReference type="ARBA" id="ARBA00022692"/>
    </source>
</evidence>
<protein>
    <recommendedName>
        <fullName evidence="6">Major facilitator superfamily (MFS) profile domain-containing protein</fullName>
    </recommendedName>
</protein>
<dbReference type="PANTHER" id="PTHR48021">
    <property type="match status" value="1"/>
</dbReference>
<feature type="transmembrane region" description="Helical" evidence="5">
    <location>
        <begin position="101"/>
        <end position="119"/>
    </location>
</feature>
<keyword evidence="8" id="KW-1185">Reference proteome</keyword>
<dbReference type="GO" id="GO:0016020">
    <property type="term" value="C:membrane"/>
    <property type="evidence" value="ECO:0007669"/>
    <property type="project" value="UniProtKB-SubCell"/>
</dbReference>
<feature type="transmembrane region" description="Helical" evidence="5">
    <location>
        <begin position="346"/>
        <end position="367"/>
    </location>
</feature>
<evidence type="ECO:0000313" key="7">
    <source>
        <dbReference type="EMBL" id="KAG6460576.1"/>
    </source>
</evidence>
<keyword evidence="3 5" id="KW-1133">Transmembrane helix</keyword>
<proteinExistence type="predicted"/>
<keyword evidence="2 5" id="KW-0812">Transmembrane</keyword>
<sequence length="499" mass="56101">MTSCNYKEVNTEEIAFNEKKPSWKPFFRQVLVCTGVWTSYFMFGLCSGAPTVFIPQIRKEANSTEIITDEMASWLTSIFSLSGFPWVIVFSVFTRCMGRKLPFIIAAIDTFLAFAVLFFSTNITQILISEIMHGFFGASQIVVSILVLTEYTSPRYRGLFLTLKSATYFWGIWASNAIGTFLHWKKIPLFGIMCSVYTLLTVTVWPESPYWLASQRKYEECAISHRWLKGCDDSSEKELASLIDTQKEYQRNNIKRSMTLKENIKDLYVTVTSQVFYKPILIATMTGTLSIASGKLVFTVYAIDIIKKITDSEKAAYIGMLILDGVTVLSMYVGCALSKILKRRTLLLTAGSIGVLFLFLLSAYLYLIKLSFVNENKYVSIFLLSAFSLAVSCGPLILSTSVYGELIPVRSRNLAICVIAVVGKIIIGTVLKISPSIFKTFGLHGAFLTFAIATLTLLLLLYKYLPETKDKTLQEIAESMKVKPKTRKETITLISEKKV</sequence>
<accession>A0A921ZMV4</accession>
<comment type="caution">
    <text evidence="7">The sequence shown here is derived from an EMBL/GenBank/DDBJ whole genome shotgun (WGS) entry which is preliminary data.</text>
</comment>
<name>A0A921ZMV4_MANSE</name>
<evidence type="ECO:0000259" key="6">
    <source>
        <dbReference type="PROSITE" id="PS50850"/>
    </source>
</evidence>
<feature type="transmembrane region" description="Helical" evidence="5">
    <location>
        <begin position="161"/>
        <end position="181"/>
    </location>
</feature>
<dbReference type="AlphaFoldDB" id="A0A921ZMV4"/>
<dbReference type="GO" id="GO:0022857">
    <property type="term" value="F:transmembrane transporter activity"/>
    <property type="evidence" value="ECO:0007669"/>
    <property type="project" value="InterPro"/>
</dbReference>
<feature type="transmembrane region" description="Helical" evidence="5">
    <location>
        <begin position="131"/>
        <end position="149"/>
    </location>
</feature>
<dbReference type="Proteomes" id="UP000791440">
    <property type="component" value="Unassembled WGS sequence"/>
</dbReference>
<comment type="subcellular location">
    <subcellularLocation>
        <location evidence="1">Membrane</location>
        <topology evidence="1">Multi-pass membrane protein</topology>
    </subcellularLocation>
</comment>
<dbReference type="Pfam" id="PF00083">
    <property type="entry name" value="Sugar_tr"/>
    <property type="match status" value="1"/>
</dbReference>
<reference evidence="7" key="2">
    <citation type="submission" date="2020-12" db="EMBL/GenBank/DDBJ databases">
        <authorList>
            <person name="Kanost M."/>
        </authorList>
    </citation>
    <scope>NUCLEOTIDE SEQUENCE</scope>
</reference>
<feature type="transmembrane region" description="Helical" evidence="5">
    <location>
        <begin position="315"/>
        <end position="334"/>
    </location>
</feature>
<gene>
    <name evidence="7" type="ORF">O3G_MSEX012072</name>
</gene>
<feature type="transmembrane region" description="Helical" evidence="5">
    <location>
        <begin position="74"/>
        <end position="94"/>
    </location>
</feature>
<dbReference type="InterPro" id="IPR005828">
    <property type="entry name" value="MFS_sugar_transport-like"/>
</dbReference>
<dbReference type="PROSITE" id="PS50850">
    <property type="entry name" value="MFS"/>
    <property type="match status" value="1"/>
</dbReference>
<feature type="transmembrane region" description="Helical" evidence="5">
    <location>
        <begin position="280"/>
        <end position="303"/>
    </location>
</feature>
<feature type="transmembrane region" description="Helical" evidence="5">
    <location>
        <begin position="379"/>
        <end position="402"/>
    </location>
</feature>
<evidence type="ECO:0000313" key="8">
    <source>
        <dbReference type="Proteomes" id="UP000791440"/>
    </source>
</evidence>
<dbReference type="PANTHER" id="PTHR48021:SF68">
    <property type="entry name" value="MAJOR FACILITATOR SUPERFAMILY (MFS) PROFILE DOMAIN-CONTAINING PROTEIN"/>
    <property type="match status" value="1"/>
</dbReference>
<feature type="transmembrane region" description="Helical" evidence="5">
    <location>
        <begin position="30"/>
        <end position="54"/>
    </location>
</feature>
<evidence type="ECO:0000256" key="4">
    <source>
        <dbReference type="ARBA" id="ARBA00023136"/>
    </source>
</evidence>
<organism evidence="7 8">
    <name type="scientific">Manduca sexta</name>
    <name type="common">Tobacco hawkmoth</name>
    <name type="synonym">Tobacco hornworm</name>
    <dbReference type="NCBI Taxonomy" id="7130"/>
    <lineage>
        <taxon>Eukaryota</taxon>
        <taxon>Metazoa</taxon>
        <taxon>Ecdysozoa</taxon>
        <taxon>Arthropoda</taxon>
        <taxon>Hexapoda</taxon>
        <taxon>Insecta</taxon>
        <taxon>Pterygota</taxon>
        <taxon>Neoptera</taxon>
        <taxon>Endopterygota</taxon>
        <taxon>Lepidoptera</taxon>
        <taxon>Glossata</taxon>
        <taxon>Ditrysia</taxon>
        <taxon>Bombycoidea</taxon>
        <taxon>Sphingidae</taxon>
        <taxon>Sphinginae</taxon>
        <taxon>Sphingini</taxon>
        <taxon>Manduca</taxon>
    </lineage>
</organism>
<evidence type="ECO:0000256" key="5">
    <source>
        <dbReference type="SAM" id="Phobius"/>
    </source>
</evidence>
<keyword evidence="4 5" id="KW-0472">Membrane</keyword>
<dbReference type="InterPro" id="IPR050549">
    <property type="entry name" value="MFS_Trehalose_Transporter"/>
</dbReference>
<evidence type="ECO:0000256" key="1">
    <source>
        <dbReference type="ARBA" id="ARBA00004141"/>
    </source>
</evidence>
<dbReference type="EMBL" id="JH668682">
    <property type="protein sequence ID" value="KAG6460576.1"/>
    <property type="molecule type" value="Genomic_DNA"/>
</dbReference>
<feature type="transmembrane region" description="Helical" evidence="5">
    <location>
        <begin position="187"/>
        <end position="206"/>
    </location>
</feature>
<feature type="transmembrane region" description="Helical" evidence="5">
    <location>
        <begin position="414"/>
        <end position="435"/>
    </location>
</feature>
<feature type="domain" description="Major facilitator superfamily (MFS) profile" evidence="6">
    <location>
        <begin position="32"/>
        <end position="469"/>
    </location>
</feature>